<feature type="compositionally biased region" description="Basic residues" evidence="1">
    <location>
        <begin position="331"/>
        <end position="341"/>
    </location>
</feature>
<evidence type="ECO:0000256" key="1">
    <source>
        <dbReference type="SAM" id="MobiDB-lite"/>
    </source>
</evidence>
<organism evidence="2">
    <name type="scientific">Oppiella nova</name>
    <dbReference type="NCBI Taxonomy" id="334625"/>
    <lineage>
        <taxon>Eukaryota</taxon>
        <taxon>Metazoa</taxon>
        <taxon>Ecdysozoa</taxon>
        <taxon>Arthropoda</taxon>
        <taxon>Chelicerata</taxon>
        <taxon>Arachnida</taxon>
        <taxon>Acari</taxon>
        <taxon>Acariformes</taxon>
        <taxon>Sarcoptiformes</taxon>
        <taxon>Oribatida</taxon>
        <taxon>Brachypylina</taxon>
        <taxon>Oppioidea</taxon>
        <taxon>Oppiidae</taxon>
        <taxon>Oppiella</taxon>
    </lineage>
</organism>
<dbReference type="OrthoDB" id="1918237at2759"/>
<evidence type="ECO:0008006" key="4">
    <source>
        <dbReference type="Google" id="ProtNLM"/>
    </source>
</evidence>
<dbReference type="InterPro" id="IPR056852">
    <property type="entry name" value="AK17A/B"/>
</dbReference>
<protein>
    <recommendedName>
        <fullName evidence="4">RRM domain-containing protein</fullName>
    </recommendedName>
</protein>
<dbReference type="AlphaFoldDB" id="A0A7R9MLP3"/>
<proteinExistence type="predicted"/>
<dbReference type="PANTHER" id="PTHR12484:SF4">
    <property type="entry name" value="A-KINASE ANCHOR PROTEIN 17A"/>
    <property type="match status" value="1"/>
</dbReference>
<accession>A0A7R9MLP3</accession>
<name>A0A7R9MLP3_9ACAR</name>
<reference evidence="2" key="1">
    <citation type="submission" date="2020-11" db="EMBL/GenBank/DDBJ databases">
        <authorList>
            <person name="Tran Van P."/>
        </authorList>
    </citation>
    <scope>NUCLEOTIDE SEQUENCE</scope>
</reference>
<feature type="compositionally biased region" description="Basic and acidic residues" evidence="1">
    <location>
        <begin position="217"/>
        <end position="233"/>
    </location>
</feature>
<feature type="region of interest" description="Disordered" evidence="1">
    <location>
        <begin position="329"/>
        <end position="361"/>
    </location>
</feature>
<dbReference type="EMBL" id="CAJPVJ010028417">
    <property type="protein sequence ID" value="CAG2179720.1"/>
    <property type="molecule type" value="Genomic_DNA"/>
</dbReference>
<feature type="compositionally biased region" description="Basic and acidic residues" evidence="1">
    <location>
        <begin position="167"/>
        <end position="193"/>
    </location>
</feature>
<dbReference type="EMBL" id="OC943242">
    <property type="protein sequence ID" value="CAD7662584.1"/>
    <property type="molecule type" value="Genomic_DNA"/>
</dbReference>
<keyword evidence="3" id="KW-1185">Reference proteome</keyword>
<evidence type="ECO:0000313" key="3">
    <source>
        <dbReference type="Proteomes" id="UP000728032"/>
    </source>
</evidence>
<gene>
    <name evidence="2" type="ORF">ONB1V03_LOCUS19144</name>
</gene>
<feature type="region of interest" description="Disordered" evidence="1">
    <location>
        <begin position="167"/>
        <end position="233"/>
    </location>
</feature>
<evidence type="ECO:0000313" key="2">
    <source>
        <dbReference type="EMBL" id="CAD7662584.1"/>
    </source>
</evidence>
<feature type="compositionally biased region" description="Polar residues" evidence="1">
    <location>
        <begin position="194"/>
        <end position="205"/>
    </location>
</feature>
<dbReference type="Proteomes" id="UP000728032">
    <property type="component" value="Unassembled WGS sequence"/>
</dbReference>
<dbReference type="PANTHER" id="PTHR12484">
    <property type="entry name" value="B-LYMPHOCYTE ANTIGEN-RELATED"/>
    <property type="match status" value="1"/>
</dbReference>
<dbReference type="Pfam" id="PF25015">
    <property type="entry name" value="RBD_AKAP-17A"/>
    <property type="match status" value="1"/>
</dbReference>
<sequence length="361" mass="42785">MNEMKPGLRPDTIHVQSLPVKWLGGERPKPNLLVKLFGTFGDIRRFHIPCLDTKEEEGFKRFTFNESLSFEAFIQYRDYIGFVKAMDALRGMKLVKKLSEIQNQKNNHLEYDIKVDFDKTRHLSDKAIKRRRIQRQFAFSSDPAVQALAFKSMMELKRLRAETKRQLKKLQEEADKQGEGLRNGDKTREKSPDNCKQTQTTQTEISPPRSPVSGVQSEEKHKKELESRKRAEQKVKDKLLLEEVKLREILVKKREEREVKLREILIEKRRERLRSEAKGKLKSHPNNHNNRNNNNYLNYRRSLFPHHHQKPHFHPPLHYYTTEEPILLTQHRQKKHRKGCKHYTNSKNTEPIGDNSDRSDN</sequence>